<feature type="region of interest" description="Disordered" evidence="4">
    <location>
        <begin position="479"/>
        <end position="573"/>
    </location>
</feature>
<dbReference type="InterPro" id="IPR011990">
    <property type="entry name" value="TPR-like_helical_dom_sf"/>
</dbReference>
<feature type="compositionally biased region" description="Basic residues" evidence="4">
    <location>
        <begin position="17"/>
        <end position="26"/>
    </location>
</feature>
<feature type="region of interest" description="Disordered" evidence="4">
    <location>
        <begin position="611"/>
        <end position="674"/>
    </location>
</feature>
<reference evidence="5 6" key="1">
    <citation type="submission" date="2013-11" db="EMBL/GenBank/DDBJ databases">
        <title>The Genome Sequence of Phytophthora parasitica P1976.</title>
        <authorList>
            <consortium name="The Broad Institute Genomics Platform"/>
            <person name="Russ C."/>
            <person name="Tyler B."/>
            <person name="Panabieres F."/>
            <person name="Shan W."/>
            <person name="Tripathy S."/>
            <person name="Grunwald N."/>
            <person name="Machado M."/>
            <person name="Johnson C.S."/>
            <person name="Walker B."/>
            <person name="Young S."/>
            <person name="Zeng Q."/>
            <person name="Gargeya S."/>
            <person name="Fitzgerald M."/>
            <person name="Haas B."/>
            <person name="Abouelleil A."/>
            <person name="Allen A.W."/>
            <person name="Alvarado L."/>
            <person name="Arachchi H.M."/>
            <person name="Berlin A.M."/>
            <person name="Chapman S.B."/>
            <person name="Gainer-Dewar J."/>
            <person name="Goldberg J."/>
            <person name="Griggs A."/>
            <person name="Gujja S."/>
            <person name="Hansen M."/>
            <person name="Howarth C."/>
            <person name="Imamovic A."/>
            <person name="Ireland A."/>
            <person name="Larimer J."/>
            <person name="McCowan C."/>
            <person name="Murphy C."/>
            <person name="Pearson M."/>
            <person name="Poon T.W."/>
            <person name="Priest M."/>
            <person name="Roberts A."/>
            <person name="Saif S."/>
            <person name="Shea T."/>
            <person name="Sisk P."/>
            <person name="Sykes S."/>
            <person name="Wortman J."/>
            <person name="Nusbaum C."/>
            <person name="Birren B."/>
        </authorList>
    </citation>
    <scope>NUCLEOTIDE SEQUENCE [LARGE SCALE GENOMIC DNA]</scope>
    <source>
        <strain evidence="5 6">P1976</strain>
    </source>
</reference>
<feature type="region of interest" description="Disordered" evidence="4">
    <location>
        <begin position="787"/>
        <end position="807"/>
    </location>
</feature>
<feature type="region of interest" description="Disordered" evidence="4">
    <location>
        <begin position="366"/>
        <end position="462"/>
    </location>
</feature>
<feature type="coiled-coil region" evidence="3">
    <location>
        <begin position="747"/>
        <end position="778"/>
    </location>
</feature>
<evidence type="ECO:0000256" key="2">
    <source>
        <dbReference type="ARBA" id="ARBA00022803"/>
    </source>
</evidence>
<dbReference type="OrthoDB" id="2148418at2759"/>
<dbReference type="SMART" id="SM00015">
    <property type="entry name" value="IQ"/>
    <property type="match status" value="4"/>
</dbReference>
<evidence type="ECO:0000256" key="4">
    <source>
        <dbReference type="SAM" id="MobiDB-lite"/>
    </source>
</evidence>
<dbReference type="Gene3D" id="1.20.5.190">
    <property type="match status" value="2"/>
</dbReference>
<feature type="compositionally biased region" description="Basic and acidic residues" evidence="4">
    <location>
        <begin position="633"/>
        <end position="654"/>
    </location>
</feature>
<keyword evidence="1" id="KW-0677">Repeat</keyword>
<protein>
    <submittedName>
        <fullName evidence="5">Uncharacterized protein</fullName>
    </submittedName>
</protein>
<proteinExistence type="predicted"/>
<dbReference type="InterPro" id="IPR019734">
    <property type="entry name" value="TPR_rpt"/>
</dbReference>
<dbReference type="PANTHER" id="PTHR45641">
    <property type="entry name" value="TETRATRICOPEPTIDE REPEAT PROTEIN (AFU_ORTHOLOGUE AFUA_6G03870)"/>
    <property type="match status" value="1"/>
</dbReference>
<evidence type="ECO:0000313" key="5">
    <source>
        <dbReference type="EMBL" id="ETO85095.1"/>
    </source>
</evidence>
<keyword evidence="3" id="KW-0175">Coiled coil</keyword>
<dbReference type="Gene3D" id="1.25.40.10">
    <property type="entry name" value="Tetratricopeptide repeat domain"/>
    <property type="match status" value="2"/>
</dbReference>
<dbReference type="PANTHER" id="PTHR45641:SF19">
    <property type="entry name" value="NEPHROCYSTIN-3"/>
    <property type="match status" value="1"/>
</dbReference>
<feature type="compositionally biased region" description="Low complexity" evidence="4">
    <location>
        <begin position="448"/>
        <end position="461"/>
    </location>
</feature>
<name>A0A081B1T4_PHYNI</name>
<feature type="compositionally biased region" description="Polar residues" evidence="4">
    <location>
        <begin position="316"/>
        <end position="326"/>
    </location>
</feature>
<feature type="compositionally biased region" description="Basic and acidic residues" evidence="4">
    <location>
        <begin position="611"/>
        <end position="622"/>
    </location>
</feature>
<evidence type="ECO:0000256" key="3">
    <source>
        <dbReference type="SAM" id="Coils"/>
    </source>
</evidence>
<dbReference type="Pfam" id="PF00612">
    <property type="entry name" value="IQ"/>
    <property type="match status" value="1"/>
</dbReference>
<keyword evidence="2" id="KW-0802">TPR repeat</keyword>
<feature type="compositionally biased region" description="Polar residues" evidence="4">
    <location>
        <begin position="655"/>
        <end position="667"/>
    </location>
</feature>
<dbReference type="Proteomes" id="UP000028582">
    <property type="component" value="Unassembled WGS sequence"/>
</dbReference>
<gene>
    <name evidence="5" type="ORF">F444_01118</name>
</gene>
<comment type="caution">
    <text evidence="5">The sequence shown here is derived from an EMBL/GenBank/DDBJ whole genome shotgun (WGS) entry which is preliminary data.</text>
</comment>
<feature type="compositionally biased region" description="Basic and acidic residues" evidence="4">
    <location>
        <begin position="878"/>
        <end position="892"/>
    </location>
</feature>
<dbReference type="SUPFAM" id="SSF48452">
    <property type="entry name" value="TPR-like"/>
    <property type="match status" value="1"/>
</dbReference>
<evidence type="ECO:0000256" key="1">
    <source>
        <dbReference type="ARBA" id="ARBA00022737"/>
    </source>
</evidence>
<dbReference type="InterPro" id="IPR000048">
    <property type="entry name" value="IQ_motif_EF-hand-BS"/>
</dbReference>
<dbReference type="SMART" id="SM00028">
    <property type="entry name" value="TPR"/>
    <property type="match status" value="4"/>
</dbReference>
<dbReference type="EMBL" id="ANJA01000194">
    <property type="protein sequence ID" value="ETO85095.1"/>
    <property type="molecule type" value="Genomic_DNA"/>
</dbReference>
<feature type="compositionally biased region" description="Polar residues" evidence="4">
    <location>
        <begin position="911"/>
        <end position="950"/>
    </location>
</feature>
<evidence type="ECO:0000313" key="6">
    <source>
        <dbReference type="Proteomes" id="UP000028582"/>
    </source>
</evidence>
<feature type="compositionally biased region" description="Basic and acidic residues" evidence="4">
    <location>
        <begin position="408"/>
        <end position="430"/>
    </location>
</feature>
<feature type="region of interest" description="Disordered" evidence="4">
    <location>
        <begin position="316"/>
        <end position="351"/>
    </location>
</feature>
<organism evidence="5 6">
    <name type="scientific">Phytophthora nicotianae P1976</name>
    <dbReference type="NCBI Taxonomy" id="1317066"/>
    <lineage>
        <taxon>Eukaryota</taxon>
        <taxon>Sar</taxon>
        <taxon>Stramenopiles</taxon>
        <taxon>Oomycota</taxon>
        <taxon>Peronosporomycetes</taxon>
        <taxon>Peronosporales</taxon>
        <taxon>Peronosporaceae</taxon>
        <taxon>Phytophthora</taxon>
    </lineage>
</organism>
<sequence length="1300" mass="146140">MSHFHRHDVHEAPSRPRSAKRNPSHKTSRDFSELNFSPSKLRAHLDRKSNHDSDQSLLEMLNSTVACLKQKKMDLEALGCLEQSLWLKRRMFGVDSSAVYKALNEVMLSYNSVAMQYLAQGQFDQCLAMLRKAEAIVAPGNFKRCQALQILTFNNIGCCYRKLGKLKSALKYLKEAAQIGSGSAHVKNLSITHLNLCAIQSQLGRHDLALEHAQAAIFHTQEELVSLEDGARDEDDRDQDALDPKTREEKIISLAVAYHNLAVELEFNGRGEASLQWYKKALQLVWKYKETNEALCESFKKIFLDAKKKQQTANIRQNGIPTTVNNGRRPVSRPRSAHASRSMNEGDRDVSYSSTVASHCYKATKPSTAGLRYGNSATGSGKPLRPASATIRQRPMSAKPVRTNNRRGSRDSEDAFELHWKKLEKEHDLNDFQPPANPERKTRRPQSANAATRRNQTQRQQKIQGQLYFGAQDDDFIGTDEDYGVINDDGSGDDFDNYTGNNQREKHRVRPISSRKQCSSATVGSRHRRGLDDSRSQRSLDIREANGSDVSTLDERSPSVTQTGYNGDDDTDVDLPAQRVCHMEYLRRMKKLADSIKEDLDGVGIRIPTAKDRVDPANERGSKVSTPRSATLKLRDQIEQARRDSSDNLREVESHASQSNEMKPTTLTKHKDEDDGLELREDVHVFESEIAARDAQLLLFREAACCRLQTFFRGQRCRTEVKQLKQGKLENASASLIQRQVRQYLKVQMEKRILDEERLQLELQKEEVEDMAACLIQRLWRRALTNAVESQDEDEGAKPSPVPQRRPFSIADVVLGAAVKSVGSSQTLLNQRPPEPPPLNPAVSVPHLNLSRLSEPEPPRRSSTVSSISLIDPNEVEMSTKAREKQSARSDVYDDDEDWKESSPRSAKLTPRSTRSFQDGRPTTSRSTYNVAEQPHTPKQLSTTATPRTNRNIAEGTILNAAATRIQACVKSFAVRQSIALKNASDLSRAYIEHRHFILSLNQAMALEQDFLEEISAIKIQALVRGRQSRLLTECTKAGVYTAAITIQRSFRVHRQNTHRAVDEGVRSIAARTIQQVFRDYEARRAAIHQAAVDEEILIVQQIAASTIQSFWRQYFTTFDHNLEEIEAATCIQALSRGHLTRRSLKSLHGSSSGLSKHSSAFSMSSVENLIETDNPVSTCKSMNYSFLPVKIRELYMSSEHQSQNPNNGILAQEITELGLTFTDFLRELETGTDVAVAISALDAMRVVLETSPESTKTLANVVKVAHALDRRLQDGFWNDDIETSSIALLHAFRGVLDAQ</sequence>
<feature type="region of interest" description="Disordered" evidence="4">
    <location>
        <begin position="1"/>
        <end position="33"/>
    </location>
</feature>
<feature type="region of interest" description="Disordered" evidence="4">
    <location>
        <begin position="825"/>
        <end position="950"/>
    </location>
</feature>
<accession>A0A081B1T4</accession>
<feature type="compositionally biased region" description="Polar residues" evidence="4">
    <location>
        <begin position="514"/>
        <end position="523"/>
    </location>
</feature>
<dbReference type="PROSITE" id="PS50096">
    <property type="entry name" value="IQ"/>
    <property type="match status" value="4"/>
</dbReference>
<feature type="compositionally biased region" description="Basic and acidic residues" evidence="4">
    <location>
        <begin position="530"/>
        <end position="546"/>
    </location>
</feature>